<reference evidence="2 3" key="1">
    <citation type="submission" date="2021-01" db="EMBL/GenBank/DDBJ databases">
        <title>Chryseolinea sp. Jin1 Genome sequencing and assembly.</title>
        <authorList>
            <person name="Kim I."/>
        </authorList>
    </citation>
    <scope>NUCLEOTIDE SEQUENCE [LARGE SCALE GENOMIC DNA]</scope>
    <source>
        <strain evidence="2 3">Jin1</strain>
    </source>
</reference>
<dbReference type="EMBL" id="JAERRB010000006">
    <property type="protein sequence ID" value="MBL0743298.1"/>
    <property type="molecule type" value="Genomic_DNA"/>
</dbReference>
<comment type="caution">
    <text evidence="2">The sequence shown here is derived from an EMBL/GenBank/DDBJ whole genome shotgun (WGS) entry which is preliminary data.</text>
</comment>
<sequence>MKNIVLIFLMVLASCQPEDASPSLPIDDDFDTAASTLLKQGVLEGIQHTASGVASIYETQGSATVVLDPYTSQNGPDLKIYLSKDVDAGDYIRLGNLKSTSGKQSYAIPKGTDLSQYKFVHVWCEKYTVVFARAELK</sequence>
<name>A0ABS1KUZ7_9BACT</name>
<dbReference type="PROSITE" id="PS51549">
    <property type="entry name" value="DM13"/>
    <property type="match status" value="1"/>
</dbReference>
<dbReference type="Pfam" id="PF10517">
    <property type="entry name" value="DM13"/>
    <property type="match status" value="1"/>
</dbReference>
<proteinExistence type="predicted"/>
<feature type="domain" description="DM13" evidence="1">
    <location>
        <begin position="35"/>
        <end position="137"/>
    </location>
</feature>
<accession>A0ABS1KUZ7</accession>
<evidence type="ECO:0000313" key="3">
    <source>
        <dbReference type="Proteomes" id="UP000613030"/>
    </source>
</evidence>
<organism evidence="2 3">
    <name type="scientific">Chryseolinea lacunae</name>
    <dbReference type="NCBI Taxonomy" id="2801331"/>
    <lineage>
        <taxon>Bacteria</taxon>
        <taxon>Pseudomonadati</taxon>
        <taxon>Bacteroidota</taxon>
        <taxon>Cytophagia</taxon>
        <taxon>Cytophagales</taxon>
        <taxon>Fulvivirgaceae</taxon>
        <taxon>Chryseolinea</taxon>
    </lineage>
</organism>
<dbReference type="PROSITE" id="PS51257">
    <property type="entry name" value="PROKAR_LIPOPROTEIN"/>
    <property type="match status" value="1"/>
</dbReference>
<gene>
    <name evidence="2" type="ORF">JI741_18845</name>
</gene>
<dbReference type="InterPro" id="IPR019545">
    <property type="entry name" value="DM13_domain"/>
</dbReference>
<evidence type="ECO:0000313" key="2">
    <source>
        <dbReference type="EMBL" id="MBL0743298.1"/>
    </source>
</evidence>
<keyword evidence="3" id="KW-1185">Reference proteome</keyword>
<evidence type="ECO:0000259" key="1">
    <source>
        <dbReference type="PROSITE" id="PS51549"/>
    </source>
</evidence>
<dbReference type="RefSeq" id="WP_202012515.1">
    <property type="nucleotide sequence ID" value="NZ_JAERRB010000006.1"/>
</dbReference>
<dbReference type="Proteomes" id="UP000613030">
    <property type="component" value="Unassembled WGS sequence"/>
</dbReference>
<protein>
    <submittedName>
        <fullName evidence="2">DM13 domain-containing protein</fullName>
    </submittedName>
</protein>